<dbReference type="PANTHER" id="PTHR11066:SF34">
    <property type="entry name" value="ACYL-COENZYME A THIOESTERASE 8"/>
    <property type="match status" value="1"/>
</dbReference>
<evidence type="ECO:0000259" key="3">
    <source>
        <dbReference type="Pfam" id="PF13622"/>
    </source>
</evidence>
<organism evidence="5 6">
    <name type="scientific">Auritidibacter ignavus</name>
    <dbReference type="NCBI Taxonomy" id="678932"/>
    <lineage>
        <taxon>Bacteria</taxon>
        <taxon>Bacillati</taxon>
        <taxon>Actinomycetota</taxon>
        <taxon>Actinomycetes</taxon>
        <taxon>Micrococcales</taxon>
        <taxon>Micrococcaceae</taxon>
        <taxon>Auritidibacter</taxon>
    </lineage>
</organism>
<name>A0AAJ6DF53_9MICC</name>
<dbReference type="AlphaFoldDB" id="A0AAJ6DF53"/>
<dbReference type="PANTHER" id="PTHR11066">
    <property type="entry name" value="ACYL-COA THIOESTERASE"/>
    <property type="match status" value="1"/>
</dbReference>
<keyword evidence="6" id="KW-1185">Reference proteome</keyword>
<dbReference type="GO" id="GO:0047617">
    <property type="term" value="F:fatty acyl-CoA hydrolase activity"/>
    <property type="evidence" value="ECO:0007669"/>
    <property type="project" value="InterPro"/>
</dbReference>
<feature type="domain" description="Acyl-CoA thioesterase-like N-terminal HotDog" evidence="3">
    <location>
        <begin position="45"/>
        <end position="123"/>
    </location>
</feature>
<feature type="domain" description="Acyl-CoA thioesterase-like C-terminal" evidence="4">
    <location>
        <begin position="159"/>
        <end position="294"/>
    </location>
</feature>
<dbReference type="GO" id="GO:0006637">
    <property type="term" value="P:acyl-CoA metabolic process"/>
    <property type="evidence" value="ECO:0007669"/>
    <property type="project" value="InterPro"/>
</dbReference>
<dbReference type="RefSeq" id="WP_279674991.1">
    <property type="nucleotide sequence ID" value="NZ_CP122566.1"/>
</dbReference>
<dbReference type="CDD" id="cd03445">
    <property type="entry name" value="Thioesterase_II_repeat2"/>
    <property type="match status" value="1"/>
</dbReference>
<dbReference type="GO" id="GO:0009062">
    <property type="term" value="P:fatty acid catabolic process"/>
    <property type="evidence" value="ECO:0007669"/>
    <property type="project" value="TreeGrafter"/>
</dbReference>
<evidence type="ECO:0000256" key="1">
    <source>
        <dbReference type="ARBA" id="ARBA00006538"/>
    </source>
</evidence>
<dbReference type="SUPFAM" id="SSF54637">
    <property type="entry name" value="Thioesterase/thiol ester dehydrase-isomerase"/>
    <property type="match status" value="2"/>
</dbReference>
<dbReference type="InterPro" id="IPR049449">
    <property type="entry name" value="TesB_ACOT8-like_N"/>
</dbReference>
<dbReference type="InterPro" id="IPR003703">
    <property type="entry name" value="Acyl_CoA_thio"/>
</dbReference>
<evidence type="ECO:0000259" key="4">
    <source>
        <dbReference type="Pfam" id="PF20789"/>
    </source>
</evidence>
<evidence type="ECO:0000313" key="6">
    <source>
        <dbReference type="Proteomes" id="UP001224674"/>
    </source>
</evidence>
<accession>A0AAJ6DF53</accession>
<protein>
    <submittedName>
        <fullName evidence="5">Thioesterase family protein</fullName>
    </submittedName>
</protein>
<dbReference type="InterPro" id="IPR029069">
    <property type="entry name" value="HotDog_dom_sf"/>
</dbReference>
<evidence type="ECO:0000313" key="5">
    <source>
        <dbReference type="EMBL" id="WGH93508.1"/>
    </source>
</evidence>
<keyword evidence="2" id="KW-0378">Hydrolase</keyword>
<gene>
    <name evidence="5" type="ORF">QDX21_01450</name>
</gene>
<dbReference type="InterPro" id="IPR042171">
    <property type="entry name" value="Acyl-CoA_hotdog"/>
</dbReference>
<dbReference type="Proteomes" id="UP001224674">
    <property type="component" value="Chromosome"/>
</dbReference>
<dbReference type="CDD" id="cd03444">
    <property type="entry name" value="Thioesterase_II_repeat1"/>
    <property type="match status" value="1"/>
</dbReference>
<proteinExistence type="inferred from homology"/>
<dbReference type="InterPro" id="IPR049450">
    <property type="entry name" value="ACOT8-like_C"/>
</dbReference>
<dbReference type="EMBL" id="CP122566">
    <property type="protein sequence ID" value="WGH93508.1"/>
    <property type="molecule type" value="Genomic_DNA"/>
</dbReference>
<comment type="similarity">
    <text evidence="1">Belongs to the C/M/P thioester hydrolase family.</text>
</comment>
<evidence type="ECO:0000256" key="2">
    <source>
        <dbReference type="ARBA" id="ARBA00022801"/>
    </source>
</evidence>
<dbReference type="Gene3D" id="2.40.160.210">
    <property type="entry name" value="Acyl-CoA thioesterase, double hotdog domain"/>
    <property type="match status" value="1"/>
</dbReference>
<sequence length="305" mass="33520">MTETNGSETPRPDSTDLLRQVLDLEYQAIIDSKKIYTGTTPPQYGGRVFGGQVLAQALIAAGDTVDDERHLHSMHAYFVRPGDAQVPINFVVEEVRDGRSFSVRHVAAQQHGKTILTLTCSFQAEASGMDFFQPMPQGMPDPRSIPSTEELLGGIDHPQARQMASRRPFDIRMISEPVYIGPAQERSSQTACWLKTFSGIALGHNQQAAALAYAADYMPFDPILRQAGLFWATPGISMASLDHAMWFHRPIKVDEWMLYVLSNPSTQSARGTSIGQFYSTAGDLIATVAQEGMIRTPDDDNAPSS</sequence>
<dbReference type="Pfam" id="PF13622">
    <property type="entry name" value="4HBT_3"/>
    <property type="match status" value="1"/>
</dbReference>
<dbReference type="Pfam" id="PF20789">
    <property type="entry name" value="4HBT_3C"/>
    <property type="match status" value="1"/>
</dbReference>
<reference evidence="5 6" key="1">
    <citation type="submission" date="2023-03" db="EMBL/GenBank/DDBJ databases">
        <title>Complete genome sequences of several Auritidibacter ignavus strains isolated from ear infections.</title>
        <authorList>
            <person name="Baehr T."/>
            <person name="Baumhoegger A.M."/>
        </authorList>
    </citation>
    <scope>NUCLEOTIDE SEQUENCE [LARGE SCALE GENOMIC DNA]</scope>
    <source>
        <strain evidence="5 6">BABAE-6</strain>
    </source>
</reference>